<dbReference type="RefSeq" id="WP_281247894.1">
    <property type="nucleotide sequence ID" value="NZ_FWXF01000002.1"/>
</dbReference>
<proteinExistence type="predicted"/>
<keyword evidence="2" id="KW-1185">Reference proteome</keyword>
<protein>
    <submittedName>
        <fullName evidence="1">Uncharacterized protein</fullName>
    </submittedName>
</protein>
<sequence>MTLPPPPDNQPAHENLVALVRRVLREEPDPPISQPIAAIRAVK</sequence>
<reference evidence="1 2" key="1">
    <citation type="submission" date="2017-04" db="EMBL/GenBank/DDBJ databases">
        <authorList>
            <person name="Afonso C.L."/>
            <person name="Miller P.J."/>
            <person name="Scott M.A."/>
            <person name="Spackman E."/>
            <person name="Goraichik I."/>
            <person name="Dimitrov K.M."/>
            <person name="Suarez D.L."/>
            <person name="Swayne D.E."/>
        </authorList>
    </citation>
    <scope>NUCLEOTIDE SEQUENCE [LARGE SCALE GENOMIC DNA]</scope>
    <source>
        <strain evidence="1 2">DSM 13146</strain>
    </source>
</reference>
<evidence type="ECO:0000313" key="2">
    <source>
        <dbReference type="Proteomes" id="UP000192783"/>
    </source>
</evidence>
<organism evidence="1 2">
    <name type="scientific">Desulfacinum hydrothermale DSM 13146</name>
    <dbReference type="NCBI Taxonomy" id="1121390"/>
    <lineage>
        <taxon>Bacteria</taxon>
        <taxon>Pseudomonadati</taxon>
        <taxon>Thermodesulfobacteriota</taxon>
        <taxon>Syntrophobacteria</taxon>
        <taxon>Syntrophobacterales</taxon>
        <taxon>Syntrophobacteraceae</taxon>
        <taxon>Desulfacinum</taxon>
    </lineage>
</organism>
<evidence type="ECO:0000313" key="1">
    <source>
        <dbReference type="EMBL" id="SMC18756.1"/>
    </source>
</evidence>
<dbReference type="Proteomes" id="UP000192783">
    <property type="component" value="Unassembled WGS sequence"/>
</dbReference>
<accession>A0A1W1X4D1</accession>
<dbReference type="AlphaFoldDB" id="A0A1W1X4D1"/>
<gene>
    <name evidence="1" type="ORF">SAMN02746041_00521</name>
</gene>
<dbReference type="EMBL" id="FWXF01000002">
    <property type="protein sequence ID" value="SMC18756.1"/>
    <property type="molecule type" value="Genomic_DNA"/>
</dbReference>
<name>A0A1W1X4D1_9BACT</name>